<evidence type="ECO:0000313" key="1">
    <source>
        <dbReference type="EMBL" id="GFH28123.1"/>
    </source>
</evidence>
<protein>
    <submittedName>
        <fullName evidence="1">Uncharacterized protein</fullName>
    </submittedName>
</protein>
<accession>A0A6A0A6J8</accession>
<dbReference type="EMBL" id="BLLF01003753">
    <property type="protein sequence ID" value="GFH28123.1"/>
    <property type="molecule type" value="Genomic_DNA"/>
</dbReference>
<gene>
    <name evidence="1" type="ORF">HaLaN_26563</name>
</gene>
<dbReference type="AlphaFoldDB" id="A0A6A0A6J8"/>
<evidence type="ECO:0000313" key="2">
    <source>
        <dbReference type="Proteomes" id="UP000485058"/>
    </source>
</evidence>
<feature type="non-terminal residue" evidence="1">
    <location>
        <position position="41"/>
    </location>
</feature>
<name>A0A6A0A6J8_HAELA</name>
<keyword evidence="2" id="KW-1185">Reference proteome</keyword>
<proteinExistence type="predicted"/>
<dbReference type="Proteomes" id="UP000485058">
    <property type="component" value="Unassembled WGS sequence"/>
</dbReference>
<sequence length="41" mass="4365">MLGVATLVEPHELASAQRAQTAGVKLLSDQLQLGYDDVQVV</sequence>
<reference evidence="1 2" key="1">
    <citation type="submission" date="2020-02" db="EMBL/GenBank/DDBJ databases">
        <title>Draft genome sequence of Haematococcus lacustris strain NIES-144.</title>
        <authorList>
            <person name="Morimoto D."/>
            <person name="Nakagawa S."/>
            <person name="Yoshida T."/>
            <person name="Sawayama S."/>
        </authorList>
    </citation>
    <scope>NUCLEOTIDE SEQUENCE [LARGE SCALE GENOMIC DNA]</scope>
    <source>
        <strain evidence="1 2">NIES-144</strain>
    </source>
</reference>
<organism evidence="1 2">
    <name type="scientific">Haematococcus lacustris</name>
    <name type="common">Green alga</name>
    <name type="synonym">Haematococcus pluvialis</name>
    <dbReference type="NCBI Taxonomy" id="44745"/>
    <lineage>
        <taxon>Eukaryota</taxon>
        <taxon>Viridiplantae</taxon>
        <taxon>Chlorophyta</taxon>
        <taxon>core chlorophytes</taxon>
        <taxon>Chlorophyceae</taxon>
        <taxon>CS clade</taxon>
        <taxon>Chlamydomonadales</taxon>
        <taxon>Haematococcaceae</taxon>
        <taxon>Haematococcus</taxon>
    </lineage>
</organism>
<comment type="caution">
    <text evidence="1">The sequence shown here is derived from an EMBL/GenBank/DDBJ whole genome shotgun (WGS) entry which is preliminary data.</text>
</comment>